<sequence length="399" mass="44955">MPRIIEDPTQAVCPSFESAGWDFLRQSMINAHQGVVPLTPEEATQTLKDAWARENGAKVAAWDAQVEQDHANQVELDRLAQEETDAQLALRQKEAEDQLREVERKKPKLNDFDPDRIISDWIEPRPAPYAINRLNSLEYVELDYFTTKGCIEAGADTAESANLDTLAFTQLDGTISVRPLAAVRSSRNIRNDEDLSWEEMLQGKNVMLRFMAKSTTWPQAHAQSLAAFFIALEWHPRTAQVNGKRALLLYQSRARRKWFTALKRNEGFNIKHIREGLLRTAADEVDRAVQREEFEQVRTHAPRVSYAPADLAPVLSRPLLYYFSPTPGRLPPSALLHRRPIPCHYAVIPATPLPITLCFSRHALILPSAKTPCRAIAHLACSPCRAVPRTLASSANRCA</sequence>
<evidence type="ECO:0000313" key="3">
    <source>
        <dbReference type="Proteomes" id="UP001201163"/>
    </source>
</evidence>
<feature type="coiled-coil region" evidence="1">
    <location>
        <begin position="76"/>
        <end position="105"/>
    </location>
</feature>
<comment type="caution">
    <text evidence="2">The sequence shown here is derived from an EMBL/GenBank/DDBJ whole genome shotgun (WGS) entry which is preliminary data.</text>
</comment>
<evidence type="ECO:0000313" key="2">
    <source>
        <dbReference type="EMBL" id="KAH8977566.1"/>
    </source>
</evidence>
<protein>
    <submittedName>
        <fullName evidence="2">Uncharacterized protein</fullName>
    </submittedName>
</protein>
<keyword evidence="3" id="KW-1185">Reference proteome</keyword>
<accession>A0AAD4Q775</accession>
<keyword evidence="1" id="KW-0175">Coiled coil</keyword>
<proteinExistence type="predicted"/>
<dbReference type="Proteomes" id="UP001201163">
    <property type="component" value="Unassembled WGS sequence"/>
</dbReference>
<reference evidence="2" key="1">
    <citation type="submission" date="2022-01" db="EMBL/GenBank/DDBJ databases">
        <title>Comparative genomics reveals a dynamic genome evolution in the ectomycorrhizal milk-cap (Lactarius) mushrooms.</title>
        <authorList>
            <consortium name="DOE Joint Genome Institute"/>
            <person name="Lebreton A."/>
            <person name="Tang N."/>
            <person name="Kuo A."/>
            <person name="LaButti K."/>
            <person name="Drula E."/>
            <person name="Barry K."/>
            <person name="Clum A."/>
            <person name="Lipzen A."/>
            <person name="Mousain D."/>
            <person name="Ng V."/>
            <person name="Wang R."/>
            <person name="Wang X."/>
            <person name="Dai Y."/>
            <person name="Henrissat B."/>
            <person name="Grigoriev I.V."/>
            <person name="Guerin-Laguette A."/>
            <person name="Yu F."/>
            <person name="Martin F.M."/>
        </authorList>
    </citation>
    <scope>NUCLEOTIDE SEQUENCE</scope>
    <source>
        <strain evidence="2">QP</strain>
    </source>
</reference>
<dbReference type="EMBL" id="JAKELL010000301">
    <property type="protein sequence ID" value="KAH8977566.1"/>
    <property type="molecule type" value="Genomic_DNA"/>
</dbReference>
<dbReference type="AlphaFoldDB" id="A0AAD4Q775"/>
<name>A0AAD4Q775_9AGAM</name>
<evidence type="ECO:0000256" key="1">
    <source>
        <dbReference type="SAM" id="Coils"/>
    </source>
</evidence>
<gene>
    <name evidence="2" type="ORF">EDB92DRAFT_1808585</name>
</gene>
<organism evidence="2 3">
    <name type="scientific">Lactarius akahatsu</name>
    <dbReference type="NCBI Taxonomy" id="416441"/>
    <lineage>
        <taxon>Eukaryota</taxon>
        <taxon>Fungi</taxon>
        <taxon>Dikarya</taxon>
        <taxon>Basidiomycota</taxon>
        <taxon>Agaricomycotina</taxon>
        <taxon>Agaricomycetes</taxon>
        <taxon>Russulales</taxon>
        <taxon>Russulaceae</taxon>
        <taxon>Lactarius</taxon>
    </lineage>
</organism>